<name>A0ABR3VXV4_9PEZI</name>
<dbReference type="InterPro" id="IPR038883">
    <property type="entry name" value="AN11006-like"/>
</dbReference>
<reference evidence="1 2" key="1">
    <citation type="journal article" date="2024" name="IMA Fungus">
        <title>IMA Genome - F19 : A genome assembly and annotation guide to empower mycologists, including annotated draft genome sequences of Ceratocystis pirilliformis, Diaporthe australafricana, Fusarium ophioides, Paecilomyces lecythidis, and Sporothrix stenoceras.</title>
        <authorList>
            <person name="Aylward J."/>
            <person name="Wilson A.M."/>
            <person name="Visagie C.M."/>
            <person name="Spraker J."/>
            <person name="Barnes I."/>
            <person name="Buitendag C."/>
            <person name="Ceriani C."/>
            <person name="Del Mar Angel L."/>
            <person name="du Plessis D."/>
            <person name="Fuchs T."/>
            <person name="Gasser K."/>
            <person name="Kramer D."/>
            <person name="Li W."/>
            <person name="Munsamy K."/>
            <person name="Piso A."/>
            <person name="Price J.L."/>
            <person name="Sonnekus B."/>
            <person name="Thomas C."/>
            <person name="van der Nest A."/>
            <person name="van Dijk A."/>
            <person name="van Heerden A."/>
            <person name="van Vuuren N."/>
            <person name="Yilmaz N."/>
            <person name="Duong T.A."/>
            <person name="van der Merwe N.A."/>
            <person name="Wingfield M.J."/>
            <person name="Wingfield B.D."/>
        </authorList>
    </citation>
    <scope>NUCLEOTIDE SEQUENCE [LARGE SCALE GENOMIC DNA]</scope>
    <source>
        <strain evidence="1 2">CMW 18300</strain>
    </source>
</reference>
<organism evidence="1 2">
    <name type="scientific">Diaporthe australafricana</name>
    <dbReference type="NCBI Taxonomy" id="127596"/>
    <lineage>
        <taxon>Eukaryota</taxon>
        <taxon>Fungi</taxon>
        <taxon>Dikarya</taxon>
        <taxon>Ascomycota</taxon>
        <taxon>Pezizomycotina</taxon>
        <taxon>Sordariomycetes</taxon>
        <taxon>Sordariomycetidae</taxon>
        <taxon>Diaporthales</taxon>
        <taxon>Diaporthaceae</taxon>
        <taxon>Diaporthe</taxon>
    </lineage>
</organism>
<protein>
    <recommendedName>
        <fullName evidence="3">F-box domain-containing protein</fullName>
    </recommendedName>
</protein>
<gene>
    <name evidence="1" type="ORF">Daus18300_013840</name>
</gene>
<accession>A0ABR3VXV4</accession>
<dbReference type="EMBL" id="JAWRVE010000234">
    <property type="protein sequence ID" value="KAL1847798.1"/>
    <property type="molecule type" value="Genomic_DNA"/>
</dbReference>
<dbReference type="Proteomes" id="UP001583177">
    <property type="component" value="Unassembled WGS sequence"/>
</dbReference>
<comment type="caution">
    <text evidence="1">The sequence shown here is derived from an EMBL/GenBank/DDBJ whole genome shotgun (WGS) entry which is preliminary data.</text>
</comment>
<dbReference type="PANTHER" id="PTHR42085:SF2">
    <property type="entry name" value="F-BOX DOMAIN-CONTAINING PROTEIN"/>
    <property type="match status" value="1"/>
</dbReference>
<sequence>MADDQQEGLDTVEKNIMGRSITSEILAKKSRPSINPDTIQEKPDTFNFLGLPGEIRNKIYRYALQDDNFIQTLAPPALTLTNKSIRAEALPLYYSQNVFYLLLCGEEAEGSYPDPHHFLRFRRMMECLAMRKVSSTDQGPQQYIRNLVVQFDAPEYYSMCIFDGGRQDFDLRDESWPADFETLPFDHTRFRWTVKSIPDLDNDFILPLRLVEYILDMRRRMEGWAQGSLQNAIGNLLCGL</sequence>
<dbReference type="PANTHER" id="PTHR42085">
    <property type="entry name" value="F-BOX DOMAIN-CONTAINING PROTEIN"/>
    <property type="match status" value="1"/>
</dbReference>
<evidence type="ECO:0000313" key="1">
    <source>
        <dbReference type="EMBL" id="KAL1847798.1"/>
    </source>
</evidence>
<proteinExistence type="predicted"/>
<keyword evidence="2" id="KW-1185">Reference proteome</keyword>
<evidence type="ECO:0000313" key="2">
    <source>
        <dbReference type="Proteomes" id="UP001583177"/>
    </source>
</evidence>
<evidence type="ECO:0008006" key="3">
    <source>
        <dbReference type="Google" id="ProtNLM"/>
    </source>
</evidence>